<dbReference type="Proteomes" id="UP000823674">
    <property type="component" value="Chromosome A07"/>
</dbReference>
<comment type="caution">
    <text evidence="1">The sequence shown here is derived from an EMBL/GenBank/DDBJ whole genome shotgun (WGS) entry which is preliminary data.</text>
</comment>
<name>A0ABQ7L3S0_BRACM</name>
<proteinExistence type="predicted"/>
<protein>
    <submittedName>
        <fullName evidence="1">Uncharacterized protein</fullName>
    </submittedName>
</protein>
<evidence type="ECO:0000313" key="2">
    <source>
        <dbReference type="Proteomes" id="UP000823674"/>
    </source>
</evidence>
<sequence length="94" mass="10741">MIELFCGSLNATSRKMTSFSTVIREYRHSFSALTLPRATYDVAVLPQQGSVSRTKPKQWRVKNLSGLLTLQNSTLTLALSLVICWRKEAWELYM</sequence>
<organism evidence="1 2">
    <name type="scientific">Brassica rapa subsp. trilocularis</name>
    <dbReference type="NCBI Taxonomy" id="1813537"/>
    <lineage>
        <taxon>Eukaryota</taxon>
        <taxon>Viridiplantae</taxon>
        <taxon>Streptophyta</taxon>
        <taxon>Embryophyta</taxon>
        <taxon>Tracheophyta</taxon>
        <taxon>Spermatophyta</taxon>
        <taxon>Magnoliopsida</taxon>
        <taxon>eudicotyledons</taxon>
        <taxon>Gunneridae</taxon>
        <taxon>Pentapetalae</taxon>
        <taxon>rosids</taxon>
        <taxon>malvids</taxon>
        <taxon>Brassicales</taxon>
        <taxon>Brassicaceae</taxon>
        <taxon>Brassiceae</taxon>
        <taxon>Brassica</taxon>
    </lineage>
</organism>
<gene>
    <name evidence="1" type="primary">A07p038100.1_BraROA</name>
    <name evidence="1" type="ORF">IGI04_028117</name>
</gene>
<evidence type="ECO:0000313" key="1">
    <source>
        <dbReference type="EMBL" id="KAG5380275.1"/>
    </source>
</evidence>
<reference evidence="1 2" key="1">
    <citation type="submission" date="2021-03" db="EMBL/GenBank/DDBJ databases">
        <authorList>
            <person name="King G.J."/>
            <person name="Bancroft I."/>
            <person name="Baten A."/>
            <person name="Bloomfield J."/>
            <person name="Borpatragohain P."/>
            <person name="He Z."/>
            <person name="Irish N."/>
            <person name="Irwin J."/>
            <person name="Liu K."/>
            <person name="Mauleon R.P."/>
            <person name="Moore J."/>
            <person name="Morris R."/>
            <person name="Ostergaard L."/>
            <person name="Wang B."/>
            <person name="Wells R."/>
        </authorList>
    </citation>
    <scope>NUCLEOTIDE SEQUENCE [LARGE SCALE GENOMIC DNA]</scope>
    <source>
        <strain evidence="1">R-o-18</strain>
        <tissue evidence="1">Leaf</tissue>
    </source>
</reference>
<accession>A0ABQ7L3S0</accession>
<dbReference type="EMBL" id="JADBGQ010000009">
    <property type="protein sequence ID" value="KAG5380275.1"/>
    <property type="molecule type" value="Genomic_DNA"/>
</dbReference>
<keyword evidence="2" id="KW-1185">Reference proteome</keyword>